<keyword evidence="11" id="KW-1185">Reference proteome</keyword>
<evidence type="ECO:0000259" key="8">
    <source>
        <dbReference type="Pfam" id="PF02771"/>
    </source>
</evidence>
<organism evidence="10 11">
    <name type="scientific">Nocardia puris</name>
    <dbReference type="NCBI Taxonomy" id="208602"/>
    <lineage>
        <taxon>Bacteria</taxon>
        <taxon>Bacillati</taxon>
        <taxon>Actinomycetota</taxon>
        <taxon>Actinomycetes</taxon>
        <taxon>Mycobacteriales</taxon>
        <taxon>Nocardiaceae</taxon>
        <taxon>Nocardia</taxon>
    </lineage>
</organism>
<dbReference type="InterPro" id="IPR046373">
    <property type="entry name" value="Acyl-CoA_Oxase/DH_mid-dom_sf"/>
</dbReference>
<evidence type="ECO:0000256" key="3">
    <source>
        <dbReference type="ARBA" id="ARBA00022630"/>
    </source>
</evidence>
<dbReference type="SUPFAM" id="SSF47203">
    <property type="entry name" value="Acyl-CoA dehydrogenase C-terminal domain-like"/>
    <property type="match status" value="1"/>
</dbReference>
<proteinExistence type="inferred from homology"/>
<feature type="domain" description="Acyl-CoA dehydrogenase/oxidase C-terminal" evidence="6">
    <location>
        <begin position="292"/>
        <end position="457"/>
    </location>
</feature>
<sequence length="598" mass="65297">MRSNLISRRDLDFLLYEWLRVEGLTALPRFGEHSKETFDGFLDLCEDIATRYFAPHNKRADAQEPTFDGARVTLIPEVKTAVEAFAKANLVGAGMDERIGGLQLPATVEAAGFSWFQAANVGTAGYLFLTVGNANLLAAHGTEEQVDRFVRPMIEGRFTGTMCLSEPQAGSSLADIVTRAEPREDGTYRVFGSKMWISGGDHELTENIVHLVLAKIPGGPAGTKGISLFVVPKYLVREDGSLGERNDVTLAGLNHKMGYRGTTNTVLNFGEGTHTPGGAAGAVGYLVGEPHRGLSYMFHMMNEARLGVGLGATALGYTGYLKSLQYARERTQGRALTAKDPATPQIPIIEHADVKRMLLAQKAYVEGALGLLLYCNRLVDLRRTATDEQQARDHTLLLEILTGVAKSWPSQWCLEANSLAIQVHGGYGYTREYDVEQHYRDNRLNPIHEGTHGIQGLDLLGRKVIQHDGASLRLLTDRIAETTAAATARGGELAEHAALLDASWQRLLTVTGGLFAGGDPAAAMANATVYLEAFGHLVVAWIWLEQTLAAADGAGEFYEGKRAAARYFFRYELPKTGPQLDLLASLDRTTLEMRDSWF</sequence>
<evidence type="ECO:0000259" key="6">
    <source>
        <dbReference type="Pfam" id="PF00441"/>
    </source>
</evidence>
<feature type="domain" description="Acyl-CoA oxidase/dehydrogenase middle" evidence="7">
    <location>
        <begin position="162"/>
        <end position="268"/>
    </location>
</feature>
<dbReference type="InterPro" id="IPR036250">
    <property type="entry name" value="AcylCo_DH-like_C"/>
</dbReference>
<dbReference type="SUPFAM" id="SSF56645">
    <property type="entry name" value="Acyl-CoA dehydrogenase NM domain-like"/>
    <property type="match status" value="1"/>
</dbReference>
<dbReference type="PANTHER" id="PTHR42803:SF3">
    <property type="entry name" value="ACYL-COA DEHYDROGENASE-RELATED"/>
    <property type="match status" value="1"/>
</dbReference>
<dbReference type="Pfam" id="PF02771">
    <property type="entry name" value="Acyl-CoA_dh_N"/>
    <property type="match status" value="1"/>
</dbReference>
<dbReference type="AlphaFoldDB" id="A0A366DUF4"/>
<dbReference type="GO" id="GO:0050660">
    <property type="term" value="F:flavin adenine dinucleotide binding"/>
    <property type="evidence" value="ECO:0007669"/>
    <property type="project" value="InterPro"/>
</dbReference>
<dbReference type="OrthoDB" id="9807883at2"/>
<feature type="domain" description="Acetyl-CoA dehydrogenase-like C-terminal" evidence="9">
    <location>
        <begin position="476"/>
        <end position="593"/>
    </location>
</feature>
<dbReference type="STRING" id="1210090.GCA_001613185_00489"/>
<reference evidence="10 11" key="1">
    <citation type="submission" date="2018-06" db="EMBL/GenBank/DDBJ databases">
        <title>Genomic Encyclopedia of Type Strains, Phase IV (KMG-IV): sequencing the most valuable type-strain genomes for metagenomic binning, comparative biology and taxonomic classification.</title>
        <authorList>
            <person name="Goeker M."/>
        </authorList>
    </citation>
    <scope>NUCLEOTIDE SEQUENCE [LARGE SCALE GENOMIC DNA]</scope>
    <source>
        <strain evidence="10 11">DSM 44599</strain>
    </source>
</reference>
<dbReference type="GO" id="GO:0016627">
    <property type="term" value="F:oxidoreductase activity, acting on the CH-CH group of donors"/>
    <property type="evidence" value="ECO:0007669"/>
    <property type="project" value="InterPro"/>
</dbReference>
<comment type="cofactor">
    <cofactor evidence="1 5">
        <name>FAD</name>
        <dbReference type="ChEBI" id="CHEBI:57692"/>
    </cofactor>
</comment>
<evidence type="ECO:0000256" key="5">
    <source>
        <dbReference type="RuleBase" id="RU362125"/>
    </source>
</evidence>
<dbReference type="InterPro" id="IPR006091">
    <property type="entry name" value="Acyl-CoA_Oxase/DH_mid-dom"/>
</dbReference>
<dbReference type="Gene3D" id="1.10.540.10">
    <property type="entry name" value="Acyl-CoA dehydrogenase/oxidase, N-terminal domain"/>
    <property type="match status" value="1"/>
</dbReference>
<dbReference type="InterPro" id="IPR052166">
    <property type="entry name" value="Diverse_Acyl-CoA_DH"/>
</dbReference>
<gene>
    <name evidence="10" type="ORF">DFR74_102134</name>
</gene>
<protein>
    <submittedName>
        <fullName evidence="10">Butyryl-CoA dehydrogenase</fullName>
    </submittedName>
</protein>
<dbReference type="EMBL" id="QNRE01000002">
    <property type="protein sequence ID" value="RBO93717.1"/>
    <property type="molecule type" value="Genomic_DNA"/>
</dbReference>
<dbReference type="Pfam" id="PF00441">
    <property type="entry name" value="Acyl-CoA_dh_1"/>
    <property type="match status" value="1"/>
</dbReference>
<dbReference type="PANTHER" id="PTHR42803">
    <property type="entry name" value="ACYL-COA DEHYDROGENASE"/>
    <property type="match status" value="1"/>
</dbReference>
<keyword evidence="5" id="KW-0560">Oxidoreductase</keyword>
<comment type="similarity">
    <text evidence="2 5">Belongs to the acyl-CoA dehydrogenase family.</text>
</comment>
<keyword evidence="3 5" id="KW-0285">Flavoprotein</keyword>
<dbReference type="Pfam" id="PF02770">
    <property type="entry name" value="Acyl-CoA_dh_M"/>
    <property type="match status" value="1"/>
</dbReference>
<dbReference type="InterPro" id="IPR025878">
    <property type="entry name" value="Acyl-CoA_dh-like_C_dom"/>
</dbReference>
<comment type="caution">
    <text evidence="10">The sequence shown here is derived from an EMBL/GenBank/DDBJ whole genome shotgun (WGS) entry which is preliminary data.</text>
</comment>
<dbReference type="InterPro" id="IPR009075">
    <property type="entry name" value="AcylCo_DH/oxidase_C"/>
</dbReference>
<dbReference type="Pfam" id="PF12806">
    <property type="entry name" value="Acyl-CoA_dh_C"/>
    <property type="match status" value="1"/>
</dbReference>
<dbReference type="InterPro" id="IPR009100">
    <property type="entry name" value="AcylCoA_DH/oxidase_NM_dom_sf"/>
</dbReference>
<evidence type="ECO:0000256" key="4">
    <source>
        <dbReference type="ARBA" id="ARBA00022827"/>
    </source>
</evidence>
<evidence type="ECO:0000256" key="2">
    <source>
        <dbReference type="ARBA" id="ARBA00009347"/>
    </source>
</evidence>
<dbReference type="InterPro" id="IPR037069">
    <property type="entry name" value="AcylCoA_DH/ox_N_sf"/>
</dbReference>
<dbReference type="Gene3D" id="1.20.140.10">
    <property type="entry name" value="Butyryl-CoA Dehydrogenase, subunit A, domain 3"/>
    <property type="match status" value="1"/>
</dbReference>
<evidence type="ECO:0000256" key="1">
    <source>
        <dbReference type="ARBA" id="ARBA00001974"/>
    </source>
</evidence>
<feature type="domain" description="Acyl-CoA dehydrogenase/oxidase N-terminal" evidence="8">
    <location>
        <begin position="41"/>
        <end position="156"/>
    </location>
</feature>
<dbReference type="Gene3D" id="2.40.110.10">
    <property type="entry name" value="Butyryl-CoA Dehydrogenase, subunit A, domain 2"/>
    <property type="match status" value="1"/>
</dbReference>
<evidence type="ECO:0000313" key="11">
    <source>
        <dbReference type="Proteomes" id="UP000252586"/>
    </source>
</evidence>
<evidence type="ECO:0000259" key="9">
    <source>
        <dbReference type="Pfam" id="PF12806"/>
    </source>
</evidence>
<name>A0A366DUF4_9NOCA</name>
<accession>A0A366DUF4</accession>
<dbReference type="InterPro" id="IPR013786">
    <property type="entry name" value="AcylCoA_DH/ox_N"/>
</dbReference>
<evidence type="ECO:0000259" key="7">
    <source>
        <dbReference type="Pfam" id="PF02770"/>
    </source>
</evidence>
<dbReference type="Proteomes" id="UP000252586">
    <property type="component" value="Unassembled WGS sequence"/>
</dbReference>
<keyword evidence="4 5" id="KW-0274">FAD</keyword>
<dbReference type="RefSeq" id="WP_067502545.1">
    <property type="nucleotide sequence ID" value="NZ_QNRE01000002.1"/>
</dbReference>
<evidence type="ECO:0000313" key="10">
    <source>
        <dbReference type="EMBL" id="RBO93717.1"/>
    </source>
</evidence>